<evidence type="ECO:0000313" key="6">
    <source>
        <dbReference type="EMBL" id="MBA1144341.1"/>
    </source>
</evidence>
<name>A0A838BEL2_9HYPH</name>
<reference evidence="6 7" key="1">
    <citation type="submission" date="2020-07" db="EMBL/GenBank/DDBJ databases">
        <title>Definition of the novel symbiovar canariense within Mesorhizobium novociceri, a new species of genus Mesorhizobium nodulating Cicer canariense in the Caldera de Taburiente National Park (La Palma, Canary Islands).</title>
        <authorList>
            <person name="Leon-Barrios M."/>
            <person name="Perez-Yepez J."/>
            <person name="Flores-Felix J.D."/>
            <person name="Ramirez-Baena M.H."/>
            <person name="Pulido-Suarez L."/>
            <person name="Igual J.M."/>
            <person name="Velazquez E."/>
            <person name="Peix A."/>
        </authorList>
    </citation>
    <scope>NUCLEOTIDE SEQUENCE [LARGE SCALE GENOMIC DNA]</scope>
    <source>
        <strain evidence="6 7">CCANP35</strain>
    </source>
</reference>
<comment type="caution">
    <text evidence="6">The sequence shown here is derived from an EMBL/GenBank/DDBJ whole genome shotgun (WGS) entry which is preliminary data.</text>
</comment>
<sequence>MTVQTPRRCPRKGEHPARRRAVSKLHLCVEGLTLHLSYTKIVFAYALEVRVVNVTVGSNTGQTELVEQGRSRIKWIRSRMAMLASTRSEFETSQPFAGRRIGVSLHIEPKTAVLLETLHAGGAEIVGTGNHGSTQDDIVAFLQSQGIAILGSRADTLADHHANLERVLDAKPDILLDNGADLAAGVLARGMASAIVGGTEETTSGGDRLRGELGGKLPFPSIVINDSPLKQLAENKHAVGQSVVESFMRITNLMVPGRRFCVIGYGWCGRGIAQYLRALGGRVAVAEVDEIKALEAALDGYRVATLDALAPWAEVFITATGRAGVLPAAAVSTMASGAVLANSGHFPWEIEVDRLRDMATKITDLGGALQRFDFSDGRHVILVADGRMFNLAGREPKGNSIESMDLGFMLQALSLERVAKGSGLIAGAQPVPDDINRRIARLMVATMRSAA</sequence>
<dbReference type="Gene3D" id="3.40.50.720">
    <property type="entry name" value="NAD(P)-binding Rossmann-like Domain"/>
    <property type="match status" value="1"/>
</dbReference>
<evidence type="ECO:0000313" key="7">
    <source>
        <dbReference type="Proteomes" id="UP000558284"/>
    </source>
</evidence>
<evidence type="ECO:0000256" key="4">
    <source>
        <dbReference type="ARBA" id="ARBA00023027"/>
    </source>
</evidence>
<gene>
    <name evidence="6" type="ORF">H0241_29475</name>
</gene>
<dbReference type="EC" id="3.3.1.1" evidence="6"/>
<comment type="similarity">
    <text evidence="2">Belongs to the adenosylhomocysteinase family.</text>
</comment>
<dbReference type="InterPro" id="IPR015878">
    <property type="entry name" value="Ado_hCys_hydrolase_NAD-bd"/>
</dbReference>
<dbReference type="InterPro" id="IPR020082">
    <property type="entry name" value="S-Ado-L-homoCys_hydrolase_CS"/>
</dbReference>
<dbReference type="PROSITE" id="PS00739">
    <property type="entry name" value="ADOHCYASE_2"/>
    <property type="match status" value="1"/>
</dbReference>
<dbReference type="AlphaFoldDB" id="A0A838BEL2"/>
<dbReference type="Proteomes" id="UP000558284">
    <property type="component" value="Unassembled WGS sequence"/>
</dbReference>
<organism evidence="6 7">
    <name type="scientific">Mesorhizobium neociceri</name>
    <dbReference type="NCBI Taxonomy" id="1307853"/>
    <lineage>
        <taxon>Bacteria</taxon>
        <taxon>Pseudomonadati</taxon>
        <taxon>Pseudomonadota</taxon>
        <taxon>Alphaproteobacteria</taxon>
        <taxon>Hyphomicrobiales</taxon>
        <taxon>Phyllobacteriaceae</taxon>
        <taxon>Mesorhizobium</taxon>
    </lineage>
</organism>
<keyword evidence="7" id="KW-1185">Reference proteome</keyword>
<proteinExistence type="inferred from homology"/>
<dbReference type="EMBL" id="JACDTY010000022">
    <property type="protein sequence ID" value="MBA1144341.1"/>
    <property type="molecule type" value="Genomic_DNA"/>
</dbReference>
<dbReference type="InterPro" id="IPR036291">
    <property type="entry name" value="NAD(P)-bd_dom_sf"/>
</dbReference>
<dbReference type="SMART" id="SM00997">
    <property type="entry name" value="AdoHcyase_NAD"/>
    <property type="match status" value="1"/>
</dbReference>
<dbReference type="Pfam" id="PF00670">
    <property type="entry name" value="AdoHcyase_NAD"/>
    <property type="match status" value="1"/>
</dbReference>
<accession>A0A838BEL2</accession>
<evidence type="ECO:0000256" key="3">
    <source>
        <dbReference type="ARBA" id="ARBA00022563"/>
    </source>
</evidence>
<keyword evidence="3" id="KW-0554">One-carbon metabolism</keyword>
<dbReference type="SMART" id="SM00996">
    <property type="entry name" value="AdoHcyase"/>
    <property type="match status" value="1"/>
</dbReference>
<dbReference type="InterPro" id="IPR042172">
    <property type="entry name" value="Adenosylhomocyst_ase-like_sf"/>
</dbReference>
<dbReference type="GO" id="GO:0004013">
    <property type="term" value="F:adenosylhomocysteinase activity"/>
    <property type="evidence" value="ECO:0007669"/>
    <property type="project" value="TreeGrafter"/>
</dbReference>
<protein>
    <submittedName>
        <fullName evidence="6">Adenosylhomocysteinase</fullName>
        <ecNumber evidence="6">3.3.1.1</ecNumber>
    </submittedName>
</protein>
<dbReference type="Gene3D" id="3.40.50.1480">
    <property type="entry name" value="Adenosylhomocysteinase-like"/>
    <property type="match status" value="1"/>
</dbReference>
<dbReference type="SUPFAM" id="SSF51735">
    <property type="entry name" value="NAD(P)-binding Rossmann-fold domains"/>
    <property type="match status" value="1"/>
</dbReference>
<dbReference type="NCBIfam" id="NF004005">
    <property type="entry name" value="PRK05476.2-3"/>
    <property type="match status" value="1"/>
</dbReference>
<dbReference type="GO" id="GO:0006730">
    <property type="term" value="P:one-carbon metabolic process"/>
    <property type="evidence" value="ECO:0007669"/>
    <property type="project" value="UniProtKB-KW"/>
</dbReference>
<dbReference type="GO" id="GO:0005829">
    <property type="term" value="C:cytosol"/>
    <property type="evidence" value="ECO:0007669"/>
    <property type="project" value="TreeGrafter"/>
</dbReference>
<keyword evidence="4" id="KW-0520">NAD</keyword>
<evidence type="ECO:0000256" key="1">
    <source>
        <dbReference type="ARBA" id="ARBA00001911"/>
    </source>
</evidence>
<evidence type="ECO:0000259" key="5">
    <source>
        <dbReference type="SMART" id="SM00997"/>
    </source>
</evidence>
<dbReference type="PANTHER" id="PTHR23420:SF0">
    <property type="entry name" value="ADENOSYLHOMOCYSTEINASE"/>
    <property type="match status" value="1"/>
</dbReference>
<dbReference type="PANTHER" id="PTHR23420">
    <property type="entry name" value="ADENOSYLHOMOCYSTEINASE"/>
    <property type="match status" value="1"/>
</dbReference>
<comment type="cofactor">
    <cofactor evidence="1">
        <name>NAD(+)</name>
        <dbReference type="ChEBI" id="CHEBI:57540"/>
    </cofactor>
</comment>
<evidence type="ECO:0000256" key="2">
    <source>
        <dbReference type="ARBA" id="ARBA00007122"/>
    </source>
</evidence>
<dbReference type="SUPFAM" id="SSF52283">
    <property type="entry name" value="Formate/glycerate dehydrogenase catalytic domain-like"/>
    <property type="match status" value="1"/>
</dbReference>
<dbReference type="InterPro" id="IPR000043">
    <property type="entry name" value="Adenosylhomocysteinase-like"/>
</dbReference>
<dbReference type="GO" id="GO:0033353">
    <property type="term" value="P:S-adenosylmethionine cycle"/>
    <property type="evidence" value="ECO:0007669"/>
    <property type="project" value="TreeGrafter"/>
</dbReference>
<keyword evidence="6" id="KW-0378">Hydrolase</keyword>
<dbReference type="Pfam" id="PF05221">
    <property type="entry name" value="AdoHcyase"/>
    <property type="match status" value="1"/>
</dbReference>
<feature type="domain" description="S-adenosyl-L-homocysteine hydrolase NAD binding" evidence="5">
    <location>
        <begin position="235"/>
        <end position="396"/>
    </location>
</feature>